<dbReference type="SUPFAM" id="SSF48264">
    <property type="entry name" value="Cytochrome P450"/>
    <property type="match status" value="1"/>
</dbReference>
<dbReference type="GO" id="GO:0004497">
    <property type="term" value="F:monooxygenase activity"/>
    <property type="evidence" value="ECO:0007669"/>
    <property type="project" value="InterPro"/>
</dbReference>
<dbReference type="Gene3D" id="1.10.630.10">
    <property type="entry name" value="Cytochrome P450"/>
    <property type="match status" value="1"/>
</dbReference>
<sequence>MTTTMPALDIDPFTDDVLADPTDFHRRLRAAGPAVKVRQSEGLDLVAVGRDRDVREIYADHENFLNSRGSGVLDLQRDEPFREPGLLLEHDPPAHTAVRTVMADVISPRHVRGLRASFQAAADDLVDRLLDLKTFDAQKEFAEAFPLRVVPDAVMGAPEEGRENLLRYSVFLFESMGPRTPRARRVLEQLPDVEGAIAWVRDSCRRENVRPGSFGALIWEAVDRGELTEEQAPNLVRSLLGAGIDTTIHSLAVTLHLLVSHQDQWALLRDQPGRGRFAFDEALRHRTTVRQNFRTPARDLEIDGVPVREGQKIMLVPGAANRDPERWGESADAFDITRDTGGHLALGRGVHQCAGAPVARLEADTLLSTFARRVKGIEFAGTPVPLLNNTLRGWSSLPVTITAA</sequence>
<reference evidence="2 3" key="1">
    <citation type="submission" date="2016-10" db="EMBL/GenBank/DDBJ databases">
        <authorList>
            <person name="de Groot N.N."/>
        </authorList>
    </citation>
    <scope>NUCLEOTIDE SEQUENCE [LARGE SCALE GENOMIC DNA]</scope>
    <source>
        <strain evidence="2 3">DSM 43067</strain>
    </source>
</reference>
<keyword evidence="3" id="KW-1185">Reference proteome</keyword>
<dbReference type="GO" id="GO:0005506">
    <property type="term" value="F:iron ion binding"/>
    <property type="evidence" value="ECO:0007669"/>
    <property type="project" value="InterPro"/>
</dbReference>
<proteinExistence type="inferred from homology"/>
<dbReference type="InterPro" id="IPR001128">
    <property type="entry name" value="Cyt_P450"/>
</dbReference>
<dbReference type="InterPro" id="IPR036396">
    <property type="entry name" value="Cyt_P450_sf"/>
</dbReference>
<dbReference type="eggNOG" id="COG2124">
    <property type="taxonomic scope" value="Bacteria"/>
</dbReference>
<dbReference type="STRING" id="1993.SAMN04489713_10713"/>
<dbReference type="PANTHER" id="PTHR46696:SF1">
    <property type="entry name" value="CYTOCHROME P450 YJIB-RELATED"/>
    <property type="match status" value="1"/>
</dbReference>
<name>A0A1I5HZF8_9ACTN</name>
<evidence type="ECO:0000313" key="2">
    <source>
        <dbReference type="EMBL" id="SFO53360.1"/>
    </source>
</evidence>
<dbReference type="InterPro" id="IPR002397">
    <property type="entry name" value="Cyt_P450_B"/>
</dbReference>
<organism evidence="2 3">
    <name type="scientific">Actinomadura madurae</name>
    <dbReference type="NCBI Taxonomy" id="1993"/>
    <lineage>
        <taxon>Bacteria</taxon>
        <taxon>Bacillati</taxon>
        <taxon>Actinomycetota</taxon>
        <taxon>Actinomycetes</taxon>
        <taxon>Streptosporangiales</taxon>
        <taxon>Thermomonosporaceae</taxon>
        <taxon>Actinomadura</taxon>
    </lineage>
</organism>
<dbReference type="RefSeq" id="WP_083597780.1">
    <property type="nucleotide sequence ID" value="NZ_FOVH01000007.1"/>
</dbReference>
<accession>A0A1I5HZF8</accession>
<protein>
    <submittedName>
        <fullName evidence="2">Cytochrome P450</fullName>
    </submittedName>
</protein>
<evidence type="ECO:0000313" key="3">
    <source>
        <dbReference type="Proteomes" id="UP000183413"/>
    </source>
</evidence>
<dbReference type="Proteomes" id="UP000183413">
    <property type="component" value="Unassembled WGS sequence"/>
</dbReference>
<dbReference type="GO" id="GO:0020037">
    <property type="term" value="F:heme binding"/>
    <property type="evidence" value="ECO:0007669"/>
    <property type="project" value="InterPro"/>
</dbReference>
<gene>
    <name evidence="2" type="ORF">SAMN04489713_10713</name>
</gene>
<dbReference type="AlphaFoldDB" id="A0A1I5HZF8"/>
<dbReference type="PANTHER" id="PTHR46696">
    <property type="entry name" value="P450, PUTATIVE (EUROFUNG)-RELATED"/>
    <property type="match status" value="1"/>
</dbReference>
<comment type="similarity">
    <text evidence="1">Belongs to the cytochrome P450 family.</text>
</comment>
<dbReference type="GO" id="GO:0016705">
    <property type="term" value="F:oxidoreductase activity, acting on paired donors, with incorporation or reduction of molecular oxygen"/>
    <property type="evidence" value="ECO:0007669"/>
    <property type="project" value="InterPro"/>
</dbReference>
<dbReference type="EMBL" id="FOVH01000007">
    <property type="protein sequence ID" value="SFO53360.1"/>
    <property type="molecule type" value="Genomic_DNA"/>
</dbReference>
<dbReference type="InParanoid" id="A0A1I5HZF8"/>
<dbReference type="Pfam" id="PF00067">
    <property type="entry name" value="p450"/>
    <property type="match status" value="1"/>
</dbReference>
<dbReference type="PRINTS" id="PR00359">
    <property type="entry name" value="BP450"/>
</dbReference>
<evidence type="ECO:0000256" key="1">
    <source>
        <dbReference type="ARBA" id="ARBA00010617"/>
    </source>
</evidence>